<accession>A0A7C8KMK2</accession>
<comment type="caution">
    <text evidence="1">The sequence shown here is derived from an EMBL/GenBank/DDBJ whole genome shotgun (WGS) entry which is preliminary data.</text>
</comment>
<name>A0A7C8KMK2_9BACI</name>
<dbReference type="RefSeq" id="WP_153406719.1">
    <property type="nucleotide sequence ID" value="NZ_ML762451.1"/>
</dbReference>
<dbReference type="Pfam" id="PF26344">
    <property type="entry name" value="YuzC"/>
    <property type="match status" value="1"/>
</dbReference>
<dbReference type="AlphaFoldDB" id="A0A7C8KMK2"/>
<evidence type="ECO:0000313" key="1">
    <source>
        <dbReference type="EMBL" id="KAB8126205.1"/>
    </source>
</evidence>
<reference evidence="1 2" key="1">
    <citation type="submission" date="2019-10" db="EMBL/GenBank/DDBJ databases">
        <title>Gracilibacillus sp. nov. isolated from rice seeds.</title>
        <authorList>
            <person name="He S."/>
        </authorList>
    </citation>
    <scope>NUCLEOTIDE SEQUENCE [LARGE SCALE GENOMIC DNA]</scope>
    <source>
        <strain evidence="1 2">TD8</strain>
    </source>
</reference>
<organism evidence="1 2">
    <name type="scientific">Gracilibacillus oryzae</name>
    <dbReference type="NCBI Taxonomy" id="1672701"/>
    <lineage>
        <taxon>Bacteria</taxon>
        <taxon>Bacillati</taxon>
        <taxon>Bacillota</taxon>
        <taxon>Bacilli</taxon>
        <taxon>Bacillales</taxon>
        <taxon>Bacillaceae</taxon>
        <taxon>Gracilibacillus</taxon>
    </lineage>
</organism>
<evidence type="ECO:0000313" key="2">
    <source>
        <dbReference type="Proteomes" id="UP000480246"/>
    </source>
</evidence>
<keyword evidence="2" id="KW-1185">Reference proteome</keyword>
<dbReference type="InterPro" id="IPR058870">
    <property type="entry name" value="YuzC"/>
</dbReference>
<sequence>MYYVTHPYPCNHYPMGHYFNHPAYHPFRQYPEVDTSIFEQSVVSFKEMNKQSAVILDKFAEHEYAQRLMKAAQSGNQSEVDNLIKSIGVSPSIKTKYTPSGILLTISEDNPCCVLTMFLRWGN</sequence>
<dbReference type="Proteomes" id="UP000480246">
    <property type="component" value="Unassembled WGS sequence"/>
</dbReference>
<gene>
    <name evidence="1" type="ORF">F9U64_20385</name>
</gene>
<proteinExistence type="predicted"/>
<dbReference type="OrthoDB" id="2615349at2"/>
<protein>
    <submittedName>
        <fullName evidence="1">Uncharacterized protein</fullName>
    </submittedName>
</protein>
<dbReference type="EMBL" id="WEID01000113">
    <property type="protein sequence ID" value="KAB8126205.1"/>
    <property type="molecule type" value="Genomic_DNA"/>
</dbReference>